<gene>
    <name evidence="2" type="ORF">STAS_20332</name>
</gene>
<dbReference type="PANTHER" id="PTHR33737:SF2">
    <property type="entry name" value="OS12G0102700 PROTEIN"/>
    <property type="match status" value="1"/>
</dbReference>
<dbReference type="OrthoDB" id="1931260at2759"/>
<dbReference type="AlphaFoldDB" id="A0A5A7QEV7"/>
<feature type="compositionally biased region" description="Polar residues" evidence="1">
    <location>
        <begin position="523"/>
        <end position="539"/>
    </location>
</feature>
<feature type="region of interest" description="Disordered" evidence="1">
    <location>
        <begin position="470"/>
        <end position="555"/>
    </location>
</feature>
<feature type="region of interest" description="Disordered" evidence="1">
    <location>
        <begin position="571"/>
        <end position="597"/>
    </location>
</feature>
<accession>A0A5A7QEV7</accession>
<feature type="region of interest" description="Disordered" evidence="1">
    <location>
        <begin position="246"/>
        <end position="271"/>
    </location>
</feature>
<dbReference type="GO" id="GO:0008017">
    <property type="term" value="F:microtubule binding"/>
    <property type="evidence" value="ECO:0007669"/>
    <property type="project" value="InterPro"/>
</dbReference>
<feature type="compositionally biased region" description="Low complexity" evidence="1">
    <location>
        <begin position="247"/>
        <end position="257"/>
    </location>
</feature>
<dbReference type="InterPro" id="IPR045882">
    <property type="entry name" value="GPT1/2"/>
</dbReference>
<evidence type="ECO:0000313" key="2">
    <source>
        <dbReference type="EMBL" id="GER43482.1"/>
    </source>
</evidence>
<dbReference type="EMBL" id="BKCP01006626">
    <property type="protein sequence ID" value="GER43482.1"/>
    <property type="molecule type" value="Genomic_DNA"/>
</dbReference>
<keyword evidence="3" id="KW-1185">Reference proteome</keyword>
<evidence type="ECO:0000313" key="3">
    <source>
        <dbReference type="Proteomes" id="UP000325081"/>
    </source>
</evidence>
<feature type="region of interest" description="Disordered" evidence="1">
    <location>
        <begin position="175"/>
        <end position="197"/>
    </location>
</feature>
<feature type="compositionally biased region" description="Polar residues" evidence="1">
    <location>
        <begin position="446"/>
        <end position="458"/>
    </location>
</feature>
<organism evidence="2 3">
    <name type="scientific">Striga asiatica</name>
    <name type="common">Asiatic witchweed</name>
    <name type="synonym">Buchnera asiatica</name>
    <dbReference type="NCBI Taxonomy" id="4170"/>
    <lineage>
        <taxon>Eukaryota</taxon>
        <taxon>Viridiplantae</taxon>
        <taxon>Streptophyta</taxon>
        <taxon>Embryophyta</taxon>
        <taxon>Tracheophyta</taxon>
        <taxon>Spermatophyta</taxon>
        <taxon>Magnoliopsida</taxon>
        <taxon>eudicotyledons</taxon>
        <taxon>Gunneridae</taxon>
        <taxon>Pentapetalae</taxon>
        <taxon>asterids</taxon>
        <taxon>lamiids</taxon>
        <taxon>Lamiales</taxon>
        <taxon>Orobanchaceae</taxon>
        <taxon>Buchnereae</taxon>
        <taxon>Striga</taxon>
    </lineage>
</organism>
<dbReference type="Proteomes" id="UP000325081">
    <property type="component" value="Unassembled WGS sequence"/>
</dbReference>
<feature type="compositionally biased region" description="Low complexity" evidence="1">
    <location>
        <begin position="336"/>
        <end position="367"/>
    </location>
</feature>
<proteinExistence type="predicted"/>
<feature type="compositionally biased region" description="Polar residues" evidence="1">
    <location>
        <begin position="484"/>
        <end position="496"/>
    </location>
</feature>
<reference evidence="3" key="1">
    <citation type="journal article" date="2019" name="Curr. Biol.">
        <title>Genome Sequence of Striga asiatica Provides Insight into the Evolution of Plant Parasitism.</title>
        <authorList>
            <person name="Yoshida S."/>
            <person name="Kim S."/>
            <person name="Wafula E.K."/>
            <person name="Tanskanen J."/>
            <person name="Kim Y.M."/>
            <person name="Honaas L."/>
            <person name="Yang Z."/>
            <person name="Spallek T."/>
            <person name="Conn C.E."/>
            <person name="Ichihashi Y."/>
            <person name="Cheong K."/>
            <person name="Cui S."/>
            <person name="Der J.P."/>
            <person name="Gundlach H."/>
            <person name="Jiao Y."/>
            <person name="Hori C."/>
            <person name="Ishida J.K."/>
            <person name="Kasahara H."/>
            <person name="Kiba T."/>
            <person name="Kim M.S."/>
            <person name="Koo N."/>
            <person name="Laohavisit A."/>
            <person name="Lee Y.H."/>
            <person name="Lumba S."/>
            <person name="McCourt P."/>
            <person name="Mortimer J.C."/>
            <person name="Mutuku J.M."/>
            <person name="Nomura T."/>
            <person name="Sasaki-Sekimoto Y."/>
            <person name="Seto Y."/>
            <person name="Wang Y."/>
            <person name="Wakatake T."/>
            <person name="Sakakibara H."/>
            <person name="Demura T."/>
            <person name="Yamaguchi S."/>
            <person name="Yoneyama K."/>
            <person name="Manabe R.I."/>
            <person name="Nelson D.C."/>
            <person name="Schulman A.H."/>
            <person name="Timko M.P."/>
            <person name="dePamphilis C.W."/>
            <person name="Choi D."/>
            <person name="Shirasu K."/>
        </authorList>
    </citation>
    <scope>NUCLEOTIDE SEQUENCE [LARGE SCALE GENOMIC DNA]</scope>
    <source>
        <strain evidence="3">cv. UVA1</strain>
    </source>
</reference>
<evidence type="ECO:0000256" key="1">
    <source>
        <dbReference type="SAM" id="MobiDB-lite"/>
    </source>
</evidence>
<dbReference type="PANTHER" id="PTHR33737">
    <property type="entry name" value="OS05G0121800 PROTEIN"/>
    <property type="match status" value="1"/>
</dbReference>
<sequence>MEMEACQKIDLEFEANGLIDGEQFSGGLITEKEGDDSLLIRETDLLPELRESTEPQENQKNGRYNLRKSLAWDSAFFTSAGVLDAEELSTMMTGADKGEKQMLPGIQEEITGSTESLSTLGSDTLTMETLEEDLFVDIRASIQRSSKKALNSRISSSKAAAVEVDSAAISSLKKEDTISGNMSQKPSVKKKDSLQTVRTSIRQPKESIGKLAIGKATKQDSVHSQAKQMSMAKIGGKSFMSLPKPPKTISSSIPSSTVAGKRDSVGTGRAKSGISNPIKLFKILNFLYPSQFIYHITISVTHSVIYLTAAVPCQETQPPKISSLGARRALPKPAPSSSSSLLSSSTTNSVQSRRSSTSSDGSSNISSKINPAKSNIMPPRRNMGKTSNINTGPSGSIPKTPSRVISKNKLPSSLSKICSSVSPASSIGEWSSASSTSSSMINQKFSNSRNSIDTSSCRSADDDLIPLDTTNPSVGQTADGAILTSDNSKKSTTQNGDKLRAPGKPSGLRMPSHKFGFFDGVKSSVNSPNRLQQSPSAVNNKLPRNGPSTGVPVRSSYSKLKTAKISTPKIVTLKKPISPAPSPDKKSTDVKNSPNSSVGVKVNIASEETCQDPKITQNKDRVEQVFANTGNAIIEESLGGTKIEAGDLVAKENDLKGSKDEHLSSDASENAVIISESETCRVPLAPKNSFVSSESVDVAKESVVEKSGFILPNFEQKENS</sequence>
<feature type="compositionally biased region" description="Polar residues" evidence="1">
    <location>
        <begin position="384"/>
        <end position="412"/>
    </location>
</feature>
<name>A0A5A7QEV7_STRAF</name>
<feature type="region of interest" description="Disordered" evidence="1">
    <location>
        <begin position="325"/>
        <end position="412"/>
    </location>
</feature>
<protein>
    <submittedName>
        <fullName evidence="2">Uncharacterized protein</fullName>
    </submittedName>
</protein>
<comment type="caution">
    <text evidence="2">The sequence shown here is derived from an EMBL/GenBank/DDBJ whole genome shotgun (WGS) entry which is preliminary data.</text>
</comment>
<feature type="region of interest" description="Disordered" evidence="1">
    <location>
        <begin position="446"/>
        <end position="465"/>
    </location>
</feature>